<organism evidence="2 3">
    <name type="scientific">Puccinia coronata f. sp. avenae</name>
    <dbReference type="NCBI Taxonomy" id="200324"/>
    <lineage>
        <taxon>Eukaryota</taxon>
        <taxon>Fungi</taxon>
        <taxon>Dikarya</taxon>
        <taxon>Basidiomycota</taxon>
        <taxon>Pucciniomycotina</taxon>
        <taxon>Pucciniomycetes</taxon>
        <taxon>Pucciniales</taxon>
        <taxon>Pucciniaceae</taxon>
        <taxon>Puccinia</taxon>
    </lineage>
</organism>
<dbReference type="Proteomes" id="UP000235392">
    <property type="component" value="Unassembled WGS sequence"/>
</dbReference>
<name>A0A2N5UZB6_9BASI</name>
<dbReference type="AlphaFoldDB" id="A0A2N5UZB6"/>
<evidence type="ECO:0000313" key="2">
    <source>
        <dbReference type="EMBL" id="PLW43047.1"/>
    </source>
</evidence>
<evidence type="ECO:0000256" key="1">
    <source>
        <dbReference type="SAM" id="MobiDB-lite"/>
    </source>
</evidence>
<proteinExistence type="predicted"/>
<comment type="caution">
    <text evidence="2">The sequence shown here is derived from an EMBL/GenBank/DDBJ whole genome shotgun (WGS) entry which is preliminary data.</text>
</comment>
<reference evidence="2 3" key="1">
    <citation type="submission" date="2017-11" db="EMBL/GenBank/DDBJ databases">
        <title>De novo assembly and phasing of dikaryotic genomes from two isolates of Puccinia coronata f. sp. avenae, the causal agent of oat crown rust.</title>
        <authorList>
            <person name="Miller M.E."/>
            <person name="Zhang Y."/>
            <person name="Omidvar V."/>
            <person name="Sperschneider J."/>
            <person name="Schwessinger B."/>
            <person name="Raley C."/>
            <person name="Palmer J.M."/>
            <person name="Garnica D."/>
            <person name="Upadhyaya N."/>
            <person name="Rathjen J."/>
            <person name="Taylor J.M."/>
            <person name="Park R.F."/>
            <person name="Dodds P.N."/>
            <person name="Hirsch C.D."/>
            <person name="Kianian S.F."/>
            <person name="Figueroa M."/>
        </authorList>
    </citation>
    <scope>NUCLEOTIDE SEQUENCE [LARGE SCALE GENOMIC DNA]</scope>
    <source>
        <strain evidence="2">12SD80</strain>
    </source>
</reference>
<protein>
    <submittedName>
        <fullName evidence="2">Uncharacterized protein</fullName>
    </submittedName>
</protein>
<evidence type="ECO:0000313" key="3">
    <source>
        <dbReference type="Proteomes" id="UP000235392"/>
    </source>
</evidence>
<dbReference type="EMBL" id="PGCI01000072">
    <property type="protein sequence ID" value="PLW43047.1"/>
    <property type="molecule type" value="Genomic_DNA"/>
</dbReference>
<gene>
    <name evidence="2" type="ORF">PCASD_06063</name>
</gene>
<feature type="region of interest" description="Disordered" evidence="1">
    <location>
        <begin position="13"/>
        <end position="44"/>
    </location>
</feature>
<accession>A0A2N5UZB6</accession>
<sequence>MYQPIGLVSVDASTDTSPWRAGLPAHQADVHQRKQTRQQTPAFGEQASLPTKLVNLLAKLDTSLLVYIHQLGKQASLPTKLVYTSSESRAHLPAMLVDTSMAGSGGLYLPARGQCL</sequence>